<dbReference type="Pfam" id="PF00069">
    <property type="entry name" value="Pkinase"/>
    <property type="match status" value="1"/>
</dbReference>
<dbReference type="SMART" id="SM00220">
    <property type="entry name" value="S_TKc"/>
    <property type="match status" value="1"/>
</dbReference>
<feature type="compositionally biased region" description="Polar residues" evidence="5">
    <location>
        <begin position="636"/>
        <end position="647"/>
    </location>
</feature>
<dbReference type="InterPro" id="IPR017441">
    <property type="entry name" value="Protein_kinase_ATP_BS"/>
</dbReference>
<dbReference type="InterPro" id="IPR011009">
    <property type="entry name" value="Kinase-like_dom_sf"/>
</dbReference>
<name>A0ABQ8YA84_9EUKA</name>
<feature type="domain" description="PH" evidence="6">
    <location>
        <begin position="4"/>
        <end position="108"/>
    </location>
</feature>
<dbReference type="EC" id="2.7.11.1" evidence="1"/>
<accession>A0ABQ8YA84</accession>
<evidence type="ECO:0000259" key="6">
    <source>
        <dbReference type="PROSITE" id="PS50003"/>
    </source>
</evidence>
<dbReference type="Gene3D" id="1.10.510.10">
    <property type="entry name" value="Transferase(Phosphotransferase) domain 1"/>
    <property type="match status" value="1"/>
</dbReference>
<evidence type="ECO:0000256" key="2">
    <source>
        <dbReference type="ARBA" id="ARBA00022741"/>
    </source>
</evidence>
<feature type="compositionally biased region" description="Basic residues" evidence="5">
    <location>
        <begin position="397"/>
        <end position="409"/>
    </location>
</feature>
<dbReference type="GO" id="GO:0016301">
    <property type="term" value="F:kinase activity"/>
    <property type="evidence" value="ECO:0007669"/>
    <property type="project" value="UniProtKB-KW"/>
</dbReference>
<feature type="compositionally biased region" description="Basic and acidic residues" evidence="5">
    <location>
        <begin position="542"/>
        <end position="560"/>
    </location>
</feature>
<dbReference type="SUPFAM" id="SSF50729">
    <property type="entry name" value="PH domain-like"/>
    <property type="match status" value="1"/>
</dbReference>
<evidence type="ECO:0000313" key="9">
    <source>
        <dbReference type="Proteomes" id="UP001150062"/>
    </source>
</evidence>
<dbReference type="PANTHER" id="PTHR48012:SF2">
    <property type="entry name" value="STERILE20-LIKE KINASE, ISOFORM B"/>
    <property type="match status" value="1"/>
</dbReference>
<dbReference type="InterPro" id="IPR000719">
    <property type="entry name" value="Prot_kinase_dom"/>
</dbReference>
<dbReference type="InterPro" id="IPR001849">
    <property type="entry name" value="PH_domain"/>
</dbReference>
<evidence type="ECO:0000256" key="1">
    <source>
        <dbReference type="ARBA" id="ARBA00012513"/>
    </source>
</evidence>
<feature type="compositionally biased region" description="Low complexity" evidence="5">
    <location>
        <begin position="410"/>
        <end position="455"/>
    </location>
</feature>
<dbReference type="InterPro" id="IPR011993">
    <property type="entry name" value="PH-like_dom_sf"/>
</dbReference>
<keyword evidence="9" id="KW-1185">Reference proteome</keyword>
<proteinExistence type="predicted"/>
<gene>
    <name evidence="8" type="ORF">M0813_00424</name>
</gene>
<evidence type="ECO:0000256" key="3">
    <source>
        <dbReference type="ARBA" id="ARBA00022840"/>
    </source>
</evidence>
<dbReference type="EMBL" id="JAOAOG010000191">
    <property type="protein sequence ID" value="KAJ6241720.1"/>
    <property type="molecule type" value="Genomic_DNA"/>
</dbReference>
<dbReference type="PANTHER" id="PTHR48012">
    <property type="entry name" value="STERILE20-LIKE KINASE, ISOFORM B-RELATED"/>
    <property type="match status" value="1"/>
</dbReference>
<dbReference type="PROSITE" id="PS00107">
    <property type="entry name" value="PROTEIN_KINASE_ATP"/>
    <property type="match status" value="1"/>
</dbReference>
<dbReference type="SUPFAM" id="SSF56112">
    <property type="entry name" value="Protein kinase-like (PK-like)"/>
    <property type="match status" value="1"/>
</dbReference>
<keyword evidence="8" id="KW-0418">Kinase</keyword>
<protein>
    <recommendedName>
        <fullName evidence="1">non-specific serine/threonine protein kinase</fullName>
        <ecNumber evidence="1">2.7.11.1</ecNumber>
    </recommendedName>
</protein>
<dbReference type="PROSITE" id="PS50003">
    <property type="entry name" value="PH_DOMAIN"/>
    <property type="match status" value="1"/>
</dbReference>
<dbReference type="PROSITE" id="PS50011">
    <property type="entry name" value="PROTEIN_KINASE_DOM"/>
    <property type="match status" value="1"/>
</dbReference>
<evidence type="ECO:0000313" key="8">
    <source>
        <dbReference type="EMBL" id="KAJ6241720.1"/>
    </source>
</evidence>
<feature type="binding site" evidence="4">
    <location>
        <position position="153"/>
    </location>
    <ligand>
        <name>ATP</name>
        <dbReference type="ChEBI" id="CHEBI:30616"/>
    </ligand>
</feature>
<evidence type="ECO:0000259" key="7">
    <source>
        <dbReference type="PROSITE" id="PS50011"/>
    </source>
</evidence>
<sequence>MTQSIIKQGWITKQGGSFKSWKKRLFVLYPTKIAYFTNKKNFQKRNEKGQIPIQGARAAEYTWEKTKRSHKGKFYFQIYHDTGRVYIVSSTSEIDRKDWITKINTTSEKFRKQNKQKYGVGDIQFLEEIGRGAFGSVSKALYSSTKEIVAIKKVPIDENDDEIEELVKEIAIMKNLINPNIVRYYDTYFMETHLWIVMEYCGGGSLDDIIKLTKTTLNEDQIISVVKSALEGLAYLNKKNKMHRDIKAGNILMSDECVAKLTDFGVSAQVTESKKRNTVIGTPYWMPPEMIQEVGYGLNGDIWSLGITILEMAEGEPPLTNIHPMRAIFLIPNRPAPTFKEPKKWSKGLNDLLKQCLQKDPDLRPTADKLLLHPIFKRCKSTKQTFSELIEKSKILREKKKKKNKKKKNSSSSRSGTTSTSGSGSGSGSETSSGTGSGTGTTSSSGTGSGTTSSSENEDNVGYGTTVIKKVSKSRTSSGSGSGTGSGTTSSSGDNGYGYGTTVIKKKDSSTESSSSSSDSDDEIDGFSTTVIKPKKVKKKKTKEDEQPDFMKHVQKEQSAKRKKDLLSAEQLEEQATKEILQNYNELGEMELKSLLLMIKKQMNKEINLINERFNQKMDPIRILIKQKKEKEKKLTTSQWSPLYSKK</sequence>
<dbReference type="Gene3D" id="2.30.29.30">
    <property type="entry name" value="Pleckstrin-homology domain (PH domain)/Phosphotyrosine-binding domain (PTB)"/>
    <property type="match status" value="1"/>
</dbReference>
<evidence type="ECO:0000256" key="5">
    <source>
        <dbReference type="SAM" id="MobiDB-lite"/>
    </source>
</evidence>
<keyword evidence="8" id="KW-0808">Transferase</keyword>
<organism evidence="8 9">
    <name type="scientific">Anaeramoeba flamelloides</name>
    <dbReference type="NCBI Taxonomy" id="1746091"/>
    <lineage>
        <taxon>Eukaryota</taxon>
        <taxon>Metamonada</taxon>
        <taxon>Anaeramoebidae</taxon>
        <taxon>Anaeramoeba</taxon>
    </lineage>
</organism>
<keyword evidence="3 4" id="KW-0067">ATP-binding</keyword>
<dbReference type="SMART" id="SM00233">
    <property type="entry name" value="PH"/>
    <property type="match status" value="1"/>
</dbReference>
<reference evidence="8" key="1">
    <citation type="submission" date="2022-08" db="EMBL/GenBank/DDBJ databases">
        <title>Novel sulfate-reducing endosymbionts in the free-living metamonad Anaeramoeba.</title>
        <authorList>
            <person name="Jerlstrom-Hultqvist J."/>
            <person name="Cepicka I."/>
            <person name="Gallot-Lavallee L."/>
            <person name="Salas-Leiva D."/>
            <person name="Curtis B.A."/>
            <person name="Zahonova K."/>
            <person name="Pipaliya S."/>
            <person name="Dacks J."/>
            <person name="Roger A.J."/>
        </authorList>
    </citation>
    <scope>NUCLEOTIDE SEQUENCE</scope>
    <source>
        <strain evidence="8">Schooner1</strain>
    </source>
</reference>
<dbReference type="InterPro" id="IPR050629">
    <property type="entry name" value="STE20/SPS1-PAK"/>
</dbReference>
<dbReference type="Proteomes" id="UP001150062">
    <property type="component" value="Unassembled WGS sequence"/>
</dbReference>
<comment type="caution">
    <text evidence="8">The sequence shown here is derived from an EMBL/GenBank/DDBJ whole genome shotgun (WGS) entry which is preliminary data.</text>
</comment>
<feature type="region of interest" description="Disordered" evidence="5">
    <location>
        <begin position="628"/>
        <end position="647"/>
    </location>
</feature>
<evidence type="ECO:0000256" key="4">
    <source>
        <dbReference type="PROSITE-ProRule" id="PRU10141"/>
    </source>
</evidence>
<feature type="domain" description="Protein kinase" evidence="7">
    <location>
        <begin position="123"/>
        <end position="376"/>
    </location>
</feature>
<feature type="region of interest" description="Disordered" evidence="5">
    <location>
        <begin position="397"/>
        <end position="570"/>
    </location>
</feature>
<dbReference type="Pfam" id="PF00169">
    <property type="entry name" value="PH"/>
    <property type="match status" value="1"/>
</dbReference>
<dbReference type="InterPro" id="IPR001245">
    <property type="entry name" value="Ser-Thr/Tyr_kinase_cat_dom"/>
</dbReference>
<keyword evidence="2 4" id="KW-0547">Nucleotide-binding</keyword>
<dbReference type="PRINTS" id="PR00109">
    <property type="entry name" value="TYRKINASE"/>
</dbReference>